<keyword evidence="7 9" id="KW-0472">Membrane</keyword>
<dbReference type="SUPFAM" id="SSF82693">
    <property type="entry name" value="Multidrug efflux transporter AcrB pore domain, PN1, PN2, PC1 and PC2 subdomains"/>
    <property type="match status" value="4"/>
</dbReference>
<dbReference type="SUPFAM" id="SSF82866">
    <property type="entry name" value="Multidrug efflux transporter AcrB transmembrane domain"/>
    <property type="match status" value="2"/>
</dbReference>
<feature type="transmembrane region" description="Helical" evidence="9">
    <location>
        <begin position="342"/>
        <end position="361"/>
    </location>
</feature>
<organism evidence="10 11">
    <name type="scientific">Hymenobacter arizonensis</name>
    <name type="common">Siccationidurans arizonensis</name>
    <dbReference type="NCBI Taxonomy" id="1227077"/>
    <lineage>
        <taxon>Bacteria</taxon>
        <taxon>Pseudomonadati</taxon>
        <taxon>Bacteroidota</taxon>
        <taxon>Cytophagia</taxon>
        <taxon>Cytophagales</taxon>
        <taxon>Hymenobacteraceae</taxon>
        <taxon>Hymenobacter</taxon>
    </lineage>
</organism>
<name>A0A1I5ZN44_HYMAR</name>
<dbReference type="Gene3D" id="1.20.1640.10">
    <property type="entry name" value="Multidrug efflux transporter AcrB transmembrane domain"/>
    <property type="match status" value="2"/>
</dbReference>
<sequence length="1132" mass="123194">MIAETFIRRPVTAIVCSVLIILLGALAIFNLPITQYPDITPPTVSVTGNYVGADAQTVEQTVTTPVETQINGVPGLTYLTSSSANNGQMNMSVNFEVGTNIDVAALDVQNRVGIALPRLPEEVQRLGLTVRKRNPSILLLVALYAPKGSHNVTFLDNYANIYLKDALLRTKGVGDINARADDFSMRIWLKPDKLAQLGLSAQDVTNALREQNAQIAAGSLGGAPQQKGQSFEFTVFVRGRLVTPAEFGNVVVRTLPETGKVVYLRDVARVELGKYNYANQSFVDGNRAAYLLVYQAPGSNALETYDNVVETMERLKKQFPADLDYMIPFEAASVVKVSMKEVAFTMLESLTLVVLVVFLFLQNWRATLIPTLAIPVAVIGTFLAFVPLGFTINTLTLFGLILAIGIVIDDAIVIVEATQRYMDDEDMSPREATMAAMRDISTPVITTSIILIAVFVPVGFIGGITGRLYQQFALTIAVAVTISTFSALSLTPALCSLILRRNKNSEVEEGAEQEGATAETSPPDPLSKKEGAPVMHSQESSGSPSPRERGPGGEVPQANDHKPHKNNFLDRFFAWFNKKFDRLTEWYTKRVEAGIKYPRWMVAAIAAILVGTVFLYRAKPSGFVPTEDEGRLIVTFTLPESASTDRTVAALKGIMEELKRTPGINHFSGLAGLNAINFSSKSNSGTIFCQLKPWGERNEEGLRAPALVDTLQRRLSRFREARVVVIPPPAIPGLGNTSGFSFVLQEREAQTDIQVFDRTLQNFLTAMRQRPEIAKGFSFFTANAPGVRLEINRDKCKQLGVSISDVGQALQTYLGSSYVNDFTLYGRTFRVVAQADTSYRGDMADLAQYYVRNQSGGMVPLSTLTSYERTATAPLISHYNLFRSADINGDPGEGYSTGDAIKALEEVAAETLPPGYGYEFSGLSREEQLAGSQSLYIFALSLVFVFLVLAALYESWTVPFAVLVSVPIGSLGAILTLSLLPDLTNNVYAQIGLVTLVGLAGKNAILIVEFAKERLEAGADLVEATLEAVRLRFRPIVMTSMSAVLGMVPLIIATGAGAISRKHIGWTVFGGLLLATAVGTFVVAVTYVMITKLAYSKKELEKFKEEAEDKKEEEKQDDAEGQPDTTAEPAPA</sequence>
<dbReference type="PRINTS" id="PR00702">
    <property type="entry name" value="ACRIFLAVINRP"/>
</dbReference>
<dbReference type="Gene3D" id="3.30.70.1430">
    <property type="entry name" value="Multidrug efflux transporter AcrB pore domain"/>
    <property type="match status" value="2"/>
</dbReference>
<feature type="transmembrane region" description="Helical" evidence="9">
    <location>
        <begin position="987"/>
        <end position="1008"/>
    </location>
</feature>
<feature type="transmembrane region" description="Helical" evidence="9">
    <location>
        <begin position="935"/>
        <end position="953"/>
    </location>
</feature>
<feature type="transmembrane region" description="Helical" evidence="9">
    <location>
        <begin position="1064"/>
        <end position="1090"/>
    </location>
</feature>
<dbReference type="AlphaFoldDB" id="A0A1I5ZN44"/>
<evidence type="ECO:0000313" key="10">
    <source>
        <dbReference type="EMBL" id="SFQ57763.1"/>
    </source>
</evidence>
<keyword evidence="11" id="KW-1185">Reference proteome</keyword>
<keyword evidence="4" id="KW-0997">Cell inner membrane</keyword>
<evidence type="ECO:0000313" key="11">
    <source>
        <dbReference type="Proteomes" id="UP000199029"/>
    </source>
</evidence>
<gene>
    <name evidence="10" type="ORF">SAMN04515668_3045</name>
</gene>
<evidence type="ECO:0000256" key="8">
    <source>
        <dbReference type="SAM" id="MobiDB-lite"/>
    </source>
</evidence>
<feature type="region of interest" description="Disordered" evidence="8">
    <location>
        <begin position="507"/>
        <end position="563"/>
    </location>
</feature>
<comment type="subcellular location">
    <subcellularLocation>
        <location evidence="1">Cell inner membrane</location>
        <topology evidence="1">Multi-pass membrane protein</topology>
    </subcellularLocation>
</comment>
<evidence type="ECO:0000256" key="3">
    <source>
        <dbReference type="ARBA" id="ARBA00022475"/>
    </source>
</evidence>
<feature type="transmembrane region" description="Helical" evidence="9">
    <location>
        <begin position="960"/>
        <end position="981"/>
    </location>
</feature>
<dbReference type="Gene3D" id="3.30.2090.10">
    <property type="entry name" value="Multidrug efflux transporter AcrB TolC docking domain, DN and DC subdomains"/>
    <property type="match status" value="2"/>
</dbReference>
<protein>
    <submittedName>
        <fullName evidence="10">Hydrophobe/amphiphile efflux-1 (HAE1) family protein</fullName>
    </submittedName>
</protein>
<dbReference type="Gene3D" id="3.30.70.1440">
    <property type="entry name" value="Multidrug efflux transporter AcrB pore domain"/>
    <property type="match status" value="1"/>
</dbReference>
<dbReference type="STRING" id="1227077.SAMN04515668_3045"/>
<feature type="compositionally biased region" description="Basic and acidic residues" evidence="8">
    <location>
        <begin position="1104"/>
        <end position="1114"/>
    </location>
</feature>
<accession>A0A1I5ZN44</accession>
<feature type="transmembrane region" description="Helical" evidence="9">
    <location>
        <begin position="472"/>
        <end position="499"/>
    </location>
</feature>
<dbReference type="FunFam" id="1.20.1640.10:FF:000001">
    <property type="entry name" value="Efflux pump membrane transporter"/>
    <property type="match status" value="1"/>
</dbReference>
<dbReference type="Pfam" id="PF00873">
    <property type="entry name" value="ACR_tran"/>
    <property type="match status" value="2"/>
</dbReference>
<dbReference type="Gene3D" id="3.30.70.1320">
    <property type="entry name" value="Multidrug efflux transporter AcrB pore domain like"/>
    <property type="match status" value="1"/>
</dbReference>
<evidence type="ECO:0000256" key="2">
    <source>
        <dbReference type="ARBA" id="ARBA00022448"/>
    </source>
</evidence>
<dbReference type="InterPro" id="IPR027463">
    <property type="entry name" value="AcrB_DN_DC_subdom"/>
</dbReference>
<feature type="region of interest" description="Disordered" evidence="8">
    <location>
        <begin position="1104"/>
        <end position="1132"/>
    </location>
</feature>
<keyword evidence="2" id="KW-0813">Transport</keyword>
<keyword evidence="3" id="KW-1003">Cell membrane</keyword>
<dbReference type="RefSeq" id="WP_234795111.1">
    <property type="nucleotide sequence ID" value="NZ_FOXS01000004.1"/>
</dbReference>
<feature type="transmembrane region" description="Helical" evidence="9">
    <location>
        <begin position="12"/>
        <end position="33"/>
    </location>
</feature>
<evidence type="ECO:0000256" key="6">
    <source>
        <dbReference type="ARBA" id="ARBA00022989"/>
    </source>
</evidence>
<dbReference type="PANTHER" id="PTHR32063">
    <property type="match status" value="1"/>
</dbReference>
<dbReference type="InterPro" id="IPR001036">
    <property type="entry name" value="Acrflvin-R"/>
</dbReference>
<dbReference type="FunFam" id="3.30.70.1430:FF:000001">
    <property type="entry name" value="Efflux pump membrane transporter"/>
    <property type="match status" value="1"/>
</dbReference>
<keyword evidence="6 9" id="KW-1133">Transmembrane helix</keyword>
<dbReference type="SUPFAM" id="SSF82714">
    <property type="entry name" value="Multidrug efflux transporter AcrB TolC docking domain, DN and DC subdomains"/>
    <property type="match status" value="2"/>
</dbReference>
<evidence type="ECO:0000256" key="1">
    <source>
        <dbReference type="ARBA" id="ARBA00004429"/>
    </source>
</evidence>
<dbReference type="EMBL" id="FOXS01000004">
    <property type="protein sequence ID" value="SFQ57763.1"/>
    <property type="molecule type" value="Genomic_DNA"/>
</dbReference>
<evidence type="ECO:0000256" key="7">
    <source>
        <dbReference type="ARBA" id="ARBA00023136"/>
    </source>
</evidence>
<evidence type="ECO:0000256" key="9">
    <source>
        <dbReference type="SAM" id="Phobius"/>
    </source>
</evidence>
<evidence type="ECO:0000256" key="5">
    <source>
        <dbReference type="ARBA" id="ARBA00022692"/>
    </source>
</evidence>
<feature type="transmembrane region" description="Helical" evidence="9">
    <location>
        <begin position="597"/>
        <end position="616"/>
    </location>
</feature>
<dbReference type="PANTHER" id="PTHR32063:SF11">
    <property type="entry name" value="CATION OR DRUG EFFLUX SYSTEM PROTEIN"/>
    <property type="match status" value="1"/>
</dbReference>
<feature type="transmembrane region" description="Helical" evidence="9">
    <location>
        <begin position="440"/>
        <end position="460"/>
    </location>
</feature>
<proteinExistence type="predicted"/>
<feature type="transmembrane region" description="Helical" evidence="9">
    <location>
        <begin position="1036"/>
        <end position="1058"/>
    </location>
</feature>
<dbReference type="GO" id="GO:0005886">
    <property type="term" value="C:plasma membrane"/>
    <property type="evidence" value="ECO:0007669"/>
    <property type="project" value="UniProtKB-SubCell"/>
</dbReference>
<feature type="transmembrane region" description="Helical" evidence="9">
    <location>
        <begin position="368"/>
        <end position="390"/>
    </location>
</feature>
<reference evidence="11" key="1">
    <citation type="submission" date="2016-10" db="EMBL/GenBank/DDBJ databases">
        <authorList>
            <person name="Varghese N."/>
            <person name="Submissions S."/>
        </authorList>
    </citation>
    <scope>NUCLEOTIDE SEQUENCE [LARGE SCALE GENOMIC DNA]</scope>
    <source>
        <strain evidence="11">OR362-8,ATCC BAA-1266,JCM 13504</strain>
    </source>
</reference>
<dbReference type="Proteomes" id="UP000199029">
    <property type="component" value="Unassembled WGS sequence"/>
</dbReference>
<dbReference type="GO" id="GO:0042910">
    <property type="term" value="F:xenobiotic transmembrane transporter activity"/>
    <property type="evidence" value="ECO:0007669"/>
    <property type="project" value="TreeGrafter"/>
</dbReference>
<evidence type="ECO:0000256" key="4">
    <source>
        <dbReference type="ARBA" id="ARBA00022519"/>
    </source>
</evidence>
<feature type="transmembrane region" description="Helical" evidence="9">
    <location>
        <begin position="396"/>
        <end position="419"/>
    </location>
</feature>
<keyword evidence="5 9" id="KW-0812">Transmembrane</keyword>